<comment type="caution">
    <text evidence="1">The sequence shown here is derived from an EMBL/GenBank/DDBJ whole genome shotgun (WGS) entry which is preliminary data.</text>
</comment>
<evidence type="ECO:0000313" key="2">
    <source>
        <dbReference type="Proteomes" id="UP000185183"/>
    </source>
</evidence>
<protein>
    <submittedName>
        <fullName evidence="1">Uncharacterized protein</fullName>
    </submittedName>
</protein>
<dbReference type="Proteomes" id="UP000185183">
    <property type="component" value="Unassembled WGS sequence"/>
</dbReference>
<dbReference type="AlphaFoldDB" id="A0A9Q7SGE6"/>
<organism evidence="1 2">
    <name type="scientific">Mycobacteroides abscessus subsp. bolletii</name>
    <dbReference type="NCBI Taxonomy" id="319705"/>
    <lineage>
        <taxon>Bacteria</taxon>
        <taxon>Bacillati</taxon>
        <taxon>Actinomycetota</taxon>
        <taxon>Actinomycetes</taxon>
        <taxon>Mycobacteriales</taxon>
        <taxon>Mycobacteriaceae</taxon>
        <taxon>Mycobacteroides</taxon>
        <taxon>Mycobacteroides abscessus</taxon>
    </lineage>
</organism>
<dbReference type="EMBL" id="FSFA01000005">
    <property type="protein sequence ID" value="SHX72639.1"/>
    <property type="molecule type" value="Genomic_DNA"/>
</dbReference>
<accession>A0A9Q7SGE6</accession>
<dbReference type="RefSeq" id="WP_394326791.1">
    <property type="nucleotide sequence ID" value="NZ_FRZR01000011.1"/>
</dbReference>
<gene>
    <name evidence="1" type="ORF">SAMEA2275694_03549</name>
</gene>
<proteinExistence type="predicted"/>
<reference evidence="1 2" key="1">
    <citation type="submission" date="2016-11" db="EMBL/GenBank/DDBJ databases">
        <authorList>
            <consortium name="Pathogen Informatics"/>
        </authorList>
    </citation>
    <scope>NUCLEOTIDE SEQUENCE [LARGE SCALE GENOMIC DNA]</scope>
    <source>
        <strain evidence="1 2">968</strain>
    </source>
</reference>
<evidence type="ECO:0000313" key="1">
    <source>
        <dbReference type="EMBL" id="SHX72639.1"/>
    </source>
</evidence>
<name>A0A9Q7SGE6_9MYCO</name>
<sequence>MAAGTRSLRTDLRYLLVLHIHRHGLTTVSELVTMLADIGFDLDGRPSKTVSDTLRTDVKLDRVRTDKWSRLARQAE</sequence>